<name>A0A392RJ33_9FABA</name>
<proteinExistence type="predicted"/>
<dbReference type="Proteomes" id="UP000265520">
    <property type="component" value="Unassembled WGS sequence"/>
</dbReference>
<protein>
    <submittedName>
        <fullName evidence="2">Uncharacterized protein</fullName>
    </submittedName>
</protein>
<dbReference type="AlphaFoldDB" id="A0A392RJ33"/>
<sequence>MKNSAREAMEEKDNINKAIEKIEAEIKTDEKIIEEIVKK</sequence>
<evidence type="ECO:0000313" key="2">
    <source>
        <dbReference type="EMBL" id="MCI36598.1"/>
    </source>
</evidence>
<reference evidence="2 3" key="1">
    <citation type="journal article" date="2018" name="Front. Plant Sci.">
        <title>Red Clover (Trifolium pratense) and Zigzag Clover (T. medium) - A Picture of Genomic Similarities and Differences.</title>
        <authorList>
            <person name="Dluhosova J."/>
            <person name="Istvanek J."/>
            <person name="Nedelnik J."/>
            <person name="Repkova J."/>
        </authorList>
    </citation>
    <scope>NUCLEOTIDE SEQUENCE [LARGE SCALE GENOMIC DNA]</scope>
    <source>
        <strain evidence="3">cv. 10/8</strain>
        <tissue evidence="2">Leaf</tissue>
    </source>
</reference>
<evidence type="ECO:0000256" key="1">
    <source>
        <dbReference type="SAM" id="Coils"/>
    </source>
</evidence>
<comment type="caution">
    <text evidence="2">The sequence shown here is derived from an EMBL/GenBank/DDBJ whole genome shotgun (WGS) entry which is preliminary data.</text>
</comment>
<organism evidence="2 3">
    <name type="scientific">Trifolium medium</name>
    <dbReference type="NCBI Taxonomy" id="97028"/>
    <lineage>
        <taxon>Eukaryota</taxon>
        <taxon>Viridiplantae</taxon>
        <taxon>Streptophyta</taxon>
        <taxon>Embryophyta</taxon>
        <taxon>Tracheophyta</taxon>
        <taxon>Spermatophyta</taxon>
        <taxon>Magnoliopsida</taxon>
        <taxon>eudicotyledons</taxon>
        <taxon>Gunneridae</taxon>
        <taxon>Pentapetalae</taxon>
        <taxon>rosids</taxon>
        <taxon>fabids</taxon>
        <taxon>Fabales</taxon>
        <taxon>Fabaceae</taxon>
        <taxon>Papilionoideae</taxon>
        <taxon>50 kb inversion clade</taxon>
        <taxon>NPAAA clade</taxon>
        <taxon>Hologalegina</taxon>
        <taxon>IRL clade</taxon>
        <taxon>Trifolieae</taxon>
        <taxon>Trifolium</taxon>
    </lineage>
</organism>
<keyword evidence="1" id="KW-0175">Coiled coil</keyword>
<accession>A0A392RJ33</accession>
<evidence type="ECO:0000313" key="3">
    <source>
        <dbReference type="Proteomes" id="UP000265520"/>
    </source>
</evidence>
<feature type="coiled-coil region" evidence="1">
    <location>
        <begin position="1"/>
        <end position="39"/>
    </location>
</feature>
<feature type="non-terminal residue" evidence="2">
    <location>
        <position position="39"/>
    </location>
</feature>
<keyword evidence="3" id="KW-1185">Reference proteome</keyword>
<dbReference type="EMBL" id="LXQA010235477">
    <property type="protein sequence ID" value="MCI36598.1"/>
    <property type="molecule type" value="Genomic_DNA"/>
</dbReference>